<dbReference type="Proteomes" id="UP001320706">
    <property type="component" value="Unassembled WGS sequence"/>
</dbReference>
<evidence type="ECO:0000313" key="1">
    <source>
        <dbReference type="EMBL" id="KAK8206859.1"/>
    </source>
</evidence>
<accession>A0ACC3SBU5</accession>
<keyword evidence="2" id="KW-1185">Reference proteome</keyword>
<organism evidence="1 2">
    <name type="scientific">Zalaria obscura</name>
    <dbReference type="NCBI Taxonomy" id="2024903"/>
    <lineage>
        <taxon>Eukaryota</taxon>
        <taxon>Fungi</taxon>
        <taxon>Dikarya</taxon>
        <taxon>Ascomycota</taxon>
        <taxon>Pezizomycotina</taxon>
        <taxon>Dothideomycetes</taxon>
        <taxon>Dothideomycetidae</taxon>
        <taxon>Dothideales</taxon>
        <taxon>Zalariaceae</taxon>
        <taxon>Zalaria</taxon>
    </lineage>
</organism>
<reference evidence="1" key="1">
    <citation type="submission" date="2024-02" db="EMBL/GenBank/DDBJ databases">
        <title>Metagenome Assembled Genome of Zalaria obscura JY119.</title>
        <authorList>
            <person name="Vighnesh L."/>
            <person name="Jagadeeshwari U."/>
            <person name="Venkata Ramana C."/>
            <person name="Sasikala C."/>
        </authorList>
    </citation>
    <scope>NUCLEOTIDE SEQUENCE</scope>
    <source>
        <strain evidence="1">JY119</strain>
    </source>
</reference>
<sequence>MLEAVTDRLSVANVLIGLAVAAVLRHIVLRMNEERKIKQLGGHAAARTTWVPLGLPIVYDAVKYLLAHRNLELWQMQFRVYGRQQNPYTIESRIMGGRIILTADEENIKAILATQFADYGKGEVFNQEWHDFLGDSIFTTDGPKWHEARHLLRPQFIKNRVSDLHIFERHVAVLLPMLERGSQSQGPADADDEVELVDLFFRFTLDAATEFLLGTSVDSLLNPRDRFASAFAAVQHTQSLIARTGPLNILVPRRAFHAGLKVMEEVISPFIDAALRLSPAELTRKADDDAAGYNFLYALAAYTRDRTVLRDQIAAVLLAGRDTTACTLSWLFDALARNADIVRKLRREIAATVGMDRIPTYADLKGMRYLQHTINETLRLYPIVPFNVRVALRDTTLPRGGGKDGDQPMAVLKGTPVGYSTLALQRREDIYPPVSETFPDLLEFVPERWEGWTPRPWTYVPFNGGPRICIGQQFALTEVAYTTVRILQTFSGVESRMSKPAALKTDIVLQPAAGVRVAFTRDEK</sequence>
<proteinExistence type="predicted"/>
<gene>
    <name evidence="1" type="ORF">M8818_004694</name>
</gene>
<dbReference type="EMBL" id="JAMKPW020000022">
    <property type="protein sequence ID" value="KAK8206859.1"/>
    <property type="molecule type" value="Genomic_DNA"/>
</dbReference>
<name>A0ACC3SBU5_9PEZI</name>
<protein>
    <submittedName>
        <fullName evidence="1">Uncharacterized protein</fullName>
    </submittedName>
</protein>
<evidence type="ECO:0000313" key="2">
    <source>
        <dbReference type="Proteomes" id="UP001320706"/>
    </source>
</evidence>
<comment type="caution">
    <text evidence="1">The sequence shown here is derived from an EMBL/GenBank/DDBJ whole genome shotgun (WGS) entry which is preliminary data.</text>
</comment>